<feature type="transmembrane region" description="Helical" evidence="5">
    <location>
        <begin position="375"/>
        <end position="400"/>
    </location>
</feature>
<feature type="transmembrane region" description="Helical" evidence="5">
    <location>
        <begin position="59"/>
        <end position="76"/>
    </location>
</feature>
<feature type="transmembrane region" description="Helical" evidence="5">
    <location>
        <begin position="296"/>
        <end position="318"/>
    </location>
</feature>
<protein>
    <recommendedName>
        <fullName evidence="6">O-antigen ligase-related domain-containing protein</fullName>
    </recommendedName>
</protein>
<evidence type="ECO:0000256" key="2">
    <source>
        <dbReference type="ARBA" id="ARBA00022692"/>
    </source>
</evidence>
<feature type="transmembrane region" description="Helical" evidence="5">
    <location>
        <begin position="246"/>
        <end position="265"/>
    </location>
</feature>
<keyword evidence="3 5" id="KW-1133">Transmembrane helix</keyword>
<feature type="transmembrane region" description="Helical" evidence="5">
    <location>
        <begin position="171"/>
        <end position="191"/>
    </location>
</feature>
<evidence type="ECO:0000313" key="8">
    <source>
        <dbReference type="Proteomes" id="UP000177309"/>
    </source>
</evidence>
<keyword evidence="4 5" id="KW-0472">Membrane</keyword>
<dbReference type="InterPro" id="IPR051533">
    <property type="entry name" value="WaaL-like"/>
</dbReference>
<evidence type="ECO:0000259" key="6">
    <source>
        <dbReference type="Pfam" id="PF04932"/>
    </source>
</evidence>
<comment type="caution">
    <text evidence="7">The sequence shown here is derived from an EMBL/GenBank/DDBJ whole genome shotgun (WGS) entry which is preliminary data.</text>
</comment>
<feature type="transmembrane region" description="Helical" evidence="5">
    <location>
        <begin position="12"/>
        <end position="31"/>
    </location>
</feature>
<sequence>MTRLNWLFKNEPLLISLFIVFWVLILCSPTLFASFSFLLLALLIIGGIFFLLFYNRSRWFFLFLMLLLPIQVLPGLKSLSKVYSTTPFKIFGFVFLFVWLIKLLLTNKKIKLYFPELILLFALVTIAMLTSLLFAVNIKNSTQLLFTIFAMSLFVVCFVNVVNDKIFMEQVIIAIVLSGFIMSLVVFYQYLVDPTFMTASGILPDINNPYARLRAGGLVRNVGIWGGYATFFIPFIFSLIYNSRNFLWKTAYSVILIIVALGALFSLSRAAFGGLVIGVILSVFIFERFSAKSMVVLAIIFVLLFSGVGALAGAGFWARMNMAFSGRDGSVLARSSIFHGVMPVFLENPLGVGMGNFCEHVAKYTNGNKFDPHNVYVQILTELGLFGLIIYVLLIGCCFVDLRRVADIANVAGDIKIRNFSIAVQIALVVFLFQSLFDSLLTEKQLFLIVGLTVVMRLLYADKFAVKKPAIRFVLKGEH</sequence>
<dbReference type="PANTHER" id="PTHR37422">
    <property type="entry name" value="TEICHURONIC ACID BIOSYNTHESIS PROTEIN TUAE"/>
    <property type="match status" value="1"/>
</dbReference>
<organism evidence="7 8">
    <name type="scientific">candidate division WOR-1 bacterium RIFOXYC2_FULL_41_25</name>
    <dbReference type="NCBI Taxonomy" id="1802586"/>
    <lineage>
        <taxon>Bacteria</taxon>
        <taxon>Bacillati</taxon>
        <taxon>Saganbacteria</taxon>
    </lineage>
</organism>
<evidence type="ECO:0000256" key="1">
    <source>
        <dbReference type="ARBA" id="ARBA00004141"/>
    </source>
</evidence>
<comment type="subcellular location">
    <subcellularLocation>
        <location evidence="1">Membrane</location>
        <topology evidence="1">Multi-pass membrane protein</topology>
    </subcellularLocation>
</comment>
<evidence type="ECO:0000313" key="7">
    <source>
        <dbReference type="EMBL" id="OGC35126.1"/>
    </source>
</evidence>
<accession>A0A1F4TR35</accession>
<keyword evidence="2 5" id="KW-0812">Transmembrane</keyword>
<dbReference type="InterPro" id="IPR007016">
    <property type="entry name" value="O-antigen_ligase-rel_domated"/>
</dbReference>
<feature type="transmembrane region" description="Helical" evidence="5">
    <location>
        <begin position="222"/>
        <end position="241"/>
    </location>
</feature>
<dbReference type="EMBL" id="MEUI01000008">
    <property type="protein sequence ID" value="OGC35126.1"/>
    <property type="molecule type" value="Genomic_DNA"/>
</dbReference>
<evidence type="ECO:0000256" key="3">
    <source>
        <dbReference type="ARBA" id="ARBA00022989"/>
    </source>
</evidence>
<proteinExistence type="predicted"/>
<feature type="transmembrane region" description="Helical" evidence="5">
    <location>
        <begin position="117"/>
        <end position="138"/>
    </location>
</feature>
<feature type="transmembrane region" description="Helical" evidence="5">
    <location>
        <begin position="37"/>
        <end position="54"/>
    </location>
</feature>
<name>A0A1F4TR35_UNCSA</name>
<gene>
    <name evidence="7" type="ORF">A2462_06200</name>
</gene>
<feature type="transmembrane region" description="Helical" evidence="5">
    <location>
        <begin position="420"/>
        <end position="440"/>
    </location>
</feature>
<feature type="transmembrane region" description="Helical" evidence="5">
    <location>
        <begin position="144"/>
        <end position="162"/>
    </location>
</feature>
<feature type="domain" description="O-antigen ligase-related" evidence="6">
    <location>
        <begin position="255"/>
        <end position="392"/>
    </location>
</feature>
<feature type="transmembrane region" description="Helical" evidence="5">
    <location>
        <begin position="271"/>
        <end position="289"/>
    </location>
</feature>
<dbReference type="PANTHER" id="PTHR37422:SF13">
    <property type="entry name" value="LIPOPOLYSACCHARIDE BIOSYNTHESIS PROTEIN PA4999-RELATED"/>
    <property type="match status" value="1"/>
</dbReference>
<dbReference type="AlphaFoldDB" id="A0A1F4TR35"/>
<reference evidence="7 8" key="1">
    <citation type="journal article" date="2016" name="Nat. Commun.">
        <title>Thousands of microbial genomes shed light on interconnected biogeochemical processes in an aquifer system.</title>
        <authorList>
            <person name="Anantharaman K."/>
            <person name="Brown C.T."/>
            <person name="Hug L.A."/>
            <person name="Sharon I."/>
            <person name="Castelle C.J."/>
            <person name="Probst A.J."/>
            <person name="Thomas B.C."/>
            <person name="Singh A."/>
            <person name="Wilkins M.J."/>
            <person name="Karaoz U."/>
            <person name="Brodie E.L."/>
            <person name="Williams K.H."/>
            <person name="Hubbard S.S."/>
            <person name="Banfield J.F."/>
        </authorList>
    </citation>
    <scope>NUCLEOTIDE SEQUENCE [LARGE SCALE GENOMIC DNA]</scope>
</reference>
<feature type="transmembrane region" description="Helical" evidence="5">
    <location>
        <begin position="88"/>
        <end position="105"/>
    </location>
</feature>
<evidence type="ECO:0000256" key="4">
    <source>
        <dbReference type="ARBA" id="ARBA00023136"/>
    </source>
</evidence>
<evidence type="ECO:0000256" key="5">
    <source>
        <dbReference type="SAM" id="Phobius"/>
    </source>
</evidence>
<dbReference type="GO" id="GO:0016020">
    <property type="term" value="C:membrane"/>
    <property type="evidence" value="ECO:0007669"/>
    <property type="project" value="UniProtKB-SubCell"/>
</dbReference>
<feature type="transmembrane region" description="Helical" evidence="5">
    <location>
        <begin position="446"/>
        <end position="466"/>
    </location>
</feature>
<dbReference type="Pfam" id="PF04932">
    <property type="entry name" value="Wzy_C"/>
    <property type="match status" value="1"/>
</dbReference>
<dbReference type="Proteomes" id="UP000177309">
    <property type="component" value="Unassembled WGS sequence"/>
</dbReference>